<sequence>MPSSLTVLYDASVLYPAPLRDLLMQLALTDLYRARWTEQIHEEWIRNLLKNRPDLTRTQLNHTRQLMNRHVPDCLIKNYEELIPALTLPDPDDRHVLAAAIKGEVDVIVTMNLRDFPASVLTRYEMEAQHPDDFIIDLIDLDFYAVVEAVKACHARLKNPPKSVDEYLYILTKQQLAVSVSRLRKLWFQV</sequence>
<evidence type="ECO:0000259" key="2">
    <source>
        <dbReference type="Pfam" id="PF26343"/>
    </source>
</evidence>
<dbReference type="OrthoDB" id="211933at2"/>
<dbReference type="EMBL" id="CP042326">
    <property type="protein sequence ID" value="QDZ41024.1"/>
    <property type="molecule type" value="Genomic_DNA"/>
</dbReference>
<organism evidence="3 4">
    <name type="scientific">Euhalothece natronophila Z-M001</name>
    <dbReference type="NCBI Taxonomy" id="522448"/>
    <lineage>
        <taxon>Bacteria</taxon>
        <taxon>Bacillati</taxon>
        <taxon>Cyanobacteriota</taxon>
        <taxon>Cyanophyceae</taxon>
        <taxon>Oscillatoriophycideae</taxon>
        <taxon>Chroococcales</taxon>
        <taxon>Halothecacae</taxon>
        <taxon>Halothece cluster</taxon>
        <taxon>Euhalothece</taxon>
    </lineage>
</organism>
<dbReference type="Pfam" id="PF26343">
    <property type="entry name" value="VapC50_C"/>
    <property type="match status" value="1"/>
</dbReference>
<dbReference type="KEGG" id="enn:FRE64_14390"/>
<protein>
    <submittedName>
        <fullName evidence="3">PIN domain-containing protein</fullName>
    </submittedName>
</protein>
<accession>A0A5B8NPS9</accession>
<dbReference type="InterPro" id="IPR002716">
    <property type="entry name" value="PIN_dom"/>
</dbReference>
<dbReference type="Pfam" id="PF13470">
    <property type="entry name" value="PIN_3"/>
    <property type="match status" value="1"/>
</dbReference>
<dbReference type="InterPro" id="IPR058652">
    <property type="entry name" value="VapC50_C"/>
</dbReference>
<dbReference type="RefSeq" id="WP_146296863.1">
    <property type="nucleotide sequence ID" value="NZ_CP042326.1"/>
</dbReference>
<dbReference type="Proteomes" id="UP000318453">
    <property type="component" value="Chromosome"/>
</dbReference>
<dbReference type="AlphaFoldDB" id="A0A5B8NPS9"/>
<evidence type="ECO:0000259" key="1">
    <source>
        <dbReference type="Pfam" id="PF13470"/>
    </source>
</evidence>
<feature type="domain" description="VapC50 C-terminal" evidence="2">
    <location>
        <begin position="131"/>
        <end position="184"/>
    </location>
</feature>
<proteinExistence type="predicted"/>
<reference evidence="3" key="1">
    <citation type="submission" date="2019-08" db="EMBL/GenBank/DDBJ databases">
        <title>Carotenoids and Carotenoid Binding Proteins in the Halophilic Cyanobacterium Euhalothece sp. ZM00.</title>
        <authorList>
            <person name="Cho S.M."/>
            <person name="Song J.Y."/>
            <person name="Park Y.-I."/>
        </authorList>
    </citation>
    <scope>NUCLEOTIDE SEQUENCE [LARGE SCALE GENOMIC DNA]</scope>
    <source>
        <strain evidence="3">Z-M001</strain>
    </source>
</reference>
<evidence type="ECO:0000313" key="3">
    <source>
        <dbReference type="EMBL" id="QDZ41024.1"/>
    </source>
</evidence>
<feature type="domain" description="PIN" evidence="1">
    <location>
        <begin position="7"/>
        <end position="113"/>
    </location>
</feature>
<keyword evidence="4" id="KW-1185">Reference proteome</keyword>
<evidence type="ECO:0000313" key="4">
    <source>
        <dbReference type="Proteomes" id="UP000318453"/>
    </source>
</evidence>
<gene>
    <name evidence="3" type="ORF">FRE64_14390</name>
</gene>
<name>A0A5B8NPS9_9CHRO</name>